<dbReference type="Pfam" id="PF08281">
    <property type="entry name" value="Sigma70_r4_2"/>
    <property type="match status" value="1"/>
</dbReference>
<gene>
    <name evidence="8" type="ORF">M23134_08314</name>
</gene>
<comment type="caution">
    <text evidence="8">The sequence shown here is derived from an EMBL/GenBank/DDBJ whole genome shotgun (WGS) entry which is preliminary data.</text>
</comment>
<dbReference type="Proteomes" id="UP000004095">
    <property type="component" value="Unassembled WGS sequence"/>
</dbReference>
<evidence type="ECO:0000313" key="8">
    <source>
        <dbReference type="EMBL" id="EAY27362.1"/>
    </source>
</evidence>
<evidence type="ECO:0000256" key="5">
    <source>
        <dbReference type="ARBA" id="ARBA00023163"/>
    </source>
</evidence>
<keyword evidence="3" id="KW-0731">Sigma factor</keyword>
<dbReference type="Gene3D" id="1.10.1740.10">
    <property type="match status" value="1"/>
</dbReference>
<dbReference type="RefSeq" id="WP_002699736.1">
    <property type="nucleotide sequence ID" value="NZ_AAWS01000024.1"/>
</dbReference>
<dbReference type="InterPro" id="IPR036388">
    <property type="entry name" value="WH-like_DNA-bd_sf"/>
</dbReference>
<dbReference type="AlphaFoldDB" id="A1ZQJ0"/>
<evidence type="ECO:0000256" key="4">
    <source>
        <dbReference type="ARBA" id="ARBA00023125"/>
    </source>
</evidence>
<dbReference type="InterPro" id="IPR007627">
    <property type="entry name" value="RNA_pol_sigma70_r2"/>
</dbReference>
<dbReference type="Pfam" id="PF04542">
    <property type="entry name" value="Sigma70_r2"/>
    <property type="match status" value="1"/>
</dbReference>
<dbReference type="InterPro" id="IPR013249">
    <property type="entry name" value="RNA_pol_sigma70_r4_t2"/>
</dbReference>
<comment type="similarity">
    <text evidence="1">Belongs to the sigma-70 factor family. ECF subfamily.</text>
</comment>
<proteinExistence type="inferred from homology"/>
<dbReference type="PANTHER" id="PTHR43133">
    <property type="entry name" value="RNA POLYMERASE ECF-TYPE SIGMA FACTO"/>
    <property type="match status" value="1"/>
</dbReference>
<sequence length="205" mass="24642">MQMVHDEMLVNKARNGDRKAFNHLVNLWNNRIYNFTYKYFNDHDLAMEATQRTFIAVYKNLQKLEQPARFRSWLYRIASNNCHEEERRNKRRWTVSLFKSAQKAGEEAPPWGKYEKDTNRFANPDQQYQKTELEQVLHRALKELSEEQRIVVIMKEYEGLKFKEIAEALAISENTAKSRMYYGLNALRKVLNKWNINKETIHYES</sequence>
<name>A1ZQJ0_MICM2</name>
<dbReference type="InterPro" id="IPR013324">
    <property type="entry name" value="RNA_pol_sigma_r3/r4-like"/>
</dbReference>
<dbReference type="GO" id="GO:0006352">
    <property type="term" value="P:DNA-templated transcription initiation"/>
    <property type="evidence" value="ECO:0007669"/>
    <property type="project" value="InterPro"/>
</dbReference>
<dbReference type="InterPro" id="IPR039425">
    <property type="entry name" value="RNA_pol_sigma-70-like"/>
</dbReference>
<evidence type="ECO:0000256" key="1">
    <source>
        <dbReference type="ARBA" id="ARBA00010641"/>
    </source>
</evidence>
<dbReference type="CDD" id="cd06171">
    <property type="entry name" value="Sigma70_r4"/>
    <property type="match status" value="1"/>
</dbReference>
<evidence type="ECO:0000259" key="7">
    <source>
        <dbReference type="Pfam" id="PF08281"/>
    </source>
</evidence>
<dbReference type="PANTHER" id="PTHR43133:SF8">
    <property type="entry name" value="RNA POLYMERASE SIGMA FACTOR HI_1459-RELATED"/>
    <property type="match status" value="1"/>
</dbReference>
<evidence type="ECO:0000256" key="2">
    <source>
        <dbReference type="ARBA" id="ARBA00023015"/>
    </source>
</evidence>
<feature type="domain" description="RNA polymerase sigma-70 region 2" evidence="6">
    <location>
        <begin position="25"/>
        <end position="92"/>
    </location>
</feature>
<accession>A1ZQJ0</accession>
<protein>
    <submittedName>
        <fullName evidence="8">RNA polymerase ECF-type sigma factor</fullName>
    </submittedName>
</protein>
<dbReference type="eggNOG" id="COG1595">
    <property type="taxonomic scope" value="Bacteria"/>
</dbReference>
<dbReference type="InterPro" id="IPR013325">
    <property type="entry name" value="RNA_pol_sigma_r2"/>
</dbReference>
<evidence type="ECO:0000313" key="9">
    <source>
        <dbReference type="Proteomes" id="UP000004095"/>
    </source>
</evidence>
<keyword evidence="2" id="KW-0805">Transcription regulation</keyword>
<dbReference type="SUPFAM" id="SSF88946">
    <property type="entry name" value="Sigma2 domain of RNA polymerase sigma factors"/>
    <property type="match status" value="1"/>
</dbReference>
<reference evidence="8 9" key="1">
    <citation type="submission" date="2007-01" db="EMBL/GenBank/DDBJ databases">
        <authorList>
            <person name="Haygood M."/>
            <person name="Podell S."/>
            <person name="Anderson C."/>
            <person name="Hopkinson B."/>
            <person name="Roe K."/>
            <person name="Barbeau K."/>
            <person name="Gaasterland T."/>
            <person name="Ferriera S."/>
            <person name="Johnson J."/>
            <person name="Kravitz S."/>
            <person name="Beeson K."/>
            <person name="Sutton G."/>
            <person name="Rogers Y.-H."/>
            <person name="Friedman R."/>
            <person name="Frazier M."/>
            <person name="Venter J.C."/>
        </authorList>
    </citation>
    <scope>NUCLEOTIDE SEQUENCE [LARGE SCALE GENOMIC DNA]</scope>
    <source>
        <strain evidence="8 9">ATCC 23134</strain>
    </source>
</reference>
<feature type="domain" description="RNA polymerase sigma factor 70 region 4 type 2" evidence="7">
    <location>
        <begin position="136"/>
        <end position="184"/>
    </location>
</feature>
<evidence type="ECO:0000256" key="3">
    <source>
        <dbReference type="ARBA" id="ARBA00023082"/>
    </source>
</evidence>
<dbReference type="NCBIfam" id="TIGR02937">
    <property type="entry name" value="sigma70-ECF"/>
    <property type="match status" value="1"/>
</dbReference>
<dbReference type="SUPFAM" id="SSF88659">
    <property type="entry name" value="Sigma3 and sigma4 domains of RNA polymerase sigma factors"/>
    <property type="match status" value="1"/>
</dbReference>
<dbReference type="GO" id="GO:0003677">
    <property type="term" value="F:DNA binding"/>
    <property type="evidence" value="ECO:0007669"/>
    <property type="project" value="UniProtKB-KW"/>
</dbReference>
<keyword evidence="5" id="KW-0804">Transcription</keyword>
<dbReference type="EMBL" id="AAWS01000024">
    <property type="protein sequence ID" value="EAY27362.1"/>
    <property type="molecule type" value="Genomic_DNA"/>
</dbReference>
<dbReference type="GO" id="GO:0016987">
    <property type="term" value="F:sigma factor activity"/>
    <property type="evidence" value="ECO:0007669"/>
    <property type="project" value="UniProtKB-KW"/>
</dbReference>
<dbReference type="Gene3D" id="1.10.10.10">
    <property type="entry name" value="Winged helix-like DNA-binding domain superfamily/Winged helix DNA-binding domain"/>
    <property type="match status" value="1"/>
</dbReference>
<dbReference type="InterPro" id="IPR014284">
    <property type="entry name" value="RNA_pol_sigma-70_dom"/>
</dbReference>
<keyword evidence="9" id="KW-1185">Reference proteome</keyword>
<evidence type="ECO:0000259" key="6">
    <source>
        <dbReference type="Pfam" id="PF04542"/>
    </source>
</evidence>
<organism evidence="8 9">
    <name type="scientific">Microscilla marina ATCC 23134</name>
    <dbReference type="NCBI Taxonomy" id="313606"/>
    <lineage>
        <taxon>Bacteria</taxon>
        <taxon>Pseudomonadati</taxon>
        <taxon>Bacteroidota</taxon>
        <taxon>Cytophagia</taxon>
        <taxon>Cytophagales</taxon>
        <taxon>Microscillaceae</taxon>
        <taxon>Microscilla</taxon>
    </lineage>
</organism>
<keyword evidence="4" id="KW-0238">DNA-binding</keyword>